<sequence>MKIYTYHANVEDYNWFDTIDDKDIWFYKKLAGKPIKSEWHEVKIQPIDDDEGKKISIGDFLTIGSGYTPIFSEKAVKSFTNHLKYKGEFLKMSSTDKSFYVFNVTNFIDILDESQSIAVRYDNKIARITHYHFLKNIINEKELIFKIPQLPLQQVFVTDLFIKLANEYNLKGLDCKIIWDNGPLPVTPRDIITVI</sequence>
<dbReference type="AlphaFoldDB" id="A0AAU8M140"/>
<dbReference type="KEGG" id="eaj:Q3M24_11235"/>
<name>A0AAU8M140_9BACT</name>
<accession>A0AAU8M140</accession>
<proteinExistence type="predicted"/>
<reference evidence="1" key="1">
    <citation type="journal article" date="2024" name="Syst. Appl. Microbiol.">
        <title>First single-strain enrichments of Electrothrix cable bacteria, description of E. aestuarii sp. nov. and E. rattekaaiensis sp. nov., and proposal of a cable bacteria taxonomy following the rules of the SeqCode.</title>
        <authorList>
            <person name="Plum-Jensen L.E."/>
            <person name="Schramm A."/>
            <person name="Marshall I.P.G."/>
        </authorList>
    </citation>
    <scope>NUCLEOTIDE SEQUENCE</scope>
    <source>
        <strain evidence="1">Rat1</strain>
    </source>
</reference>
<organism evidence="1">
    <name type="scientific">Candidatus Electrothrix aestuarii</name>
    <dbReference type="NCBI Taxonomy" id="3062594"/>
    <lineage>
        <taxon>Bacteria</taxon>
        <taxon>Pseudomonadati</taxon>
        <taxon>Thermodesulfobacteriota</taxon>
        <taxon>Desulfobulbia</taxon>
        <taxon>Desulfobulbales</taxon>
        <taxon>Desulfobulbaceae</taxon>
        <taxon>Candidatus Electrothrix</taxon>
    </lineage>
</organism>
<dbReference type="EMBL" id="CP159373">
    <property type="protein sequence ID" value="XCN75269.1"/>
    <property type="molecule type" value="Genomic_DNA"/>
</dbReference>
<protein>
    <submittedName>
        <fullName evidence="1">Uncharacterized protein</fullName>
    </submittedName>
</protein>
<evidence type="ECO:0000313" key="1">
    <source>
        <dbReference type="EMBL" id="XCN75269.1"/>
    </source>
</evidence>
<gene>
    <name evidence="1" type="ORF">Q3M24_11235</name>
</gene>
<reference evidence="1" key="2">
    <citation type="submission" date="2024-06" db="EMBL/GenBank/DDBJ databases">
        <authorList>
            <person name="Plum-Jensen L.E."/>
            <person name="Schramm A."/>
            <person name="Marshall I.P.G."/>
        </authorList>
    </citation>
    <scope>NUCLEOTIDE SEQUENCE</scope>
    <source>
        <strain evidence="1">Rat1</strain>
    </source>
</reference>